<dbReference type="EMBL" id="FMXM01000032">
    <property type="protein sequence ID" value="SDA98553.1"/>
    <property type="molecule type" value="Genomic_DNA"/>
</dbReference>
<sequence>MLRRDFVTLLGGFAGAVIGRDAVGKGSAVLTPPTTASPSLLAAPIELAGDWGHMLPRSAEQVVERMRHACLDGVRLVSDRQPRRLRVDEHTSGTPAIWLHPDGSSMAWIIVDIGERDWSKLAYQFGHELGHVLCNSWQPDAKPAPPCQWLEEAMVEAHSLRGLRHLARSWKEDPPFAGDNAFGDAIARYRQDIIDRYTGLADSQGLAGDAAKWFADNRSEIEIPGLNPFAQAMSVTILAEYDRAPDCVEALGALNRWPGRTGVPIAEYLRRWEANCLELQASPRLPVRLRELLRIA</sequence>
<reference evidence="1 2" key="1">
    <citation type="submission" date="2016-10" db="EMBL/GenBank/DDBJ databases">
        <authorList>
            <person name="de Groot N.N."/>
        </authorList>
    </citation>
    <scope>NUCLEOTIDE SEQUENCE [LARGE SCALE GENOMIC DNA]</scope>
    <source>
        <strain evidence="1 2">CGMCC 1.12097</strain>
    </source>
</reference>
<evidence type="ECO:0000313" key="1">
    <source>
        <dbReference type="EMBL" id="SDA98553.1"/>
    </source>
</evidence>
<dbReference type="AlphaFoldDB" id="A0A1G5ZW90"/>
<evidence type="ECO:0000313" key="2">
    <source>
        <dbReference type="Proteomes" id="UP000198588"/>
    </source>
</evidence>
<dbReference type="Proteomes" id="UP000198588">
    <property type="component" value="Unassembled WGS sequence"/>
</dbReference>
<name>A0A1G5ZW90_9HYPH</name>
<organism evidence="1 2">
    <name type="scientific">Mesorhizobium qingshengii</name>
    <dbReference type="NCBI Taxonomy" id="1165689"/>
    <lineage>
        <taxon>Bacteria</taxon>
        <taxon>Pseudomonadati</taxon>
        <taxon>Pseudomonadota</taxon>
        <taxon>Alphaproteobacteria</taxon>
        <taxon>Hyphomicrobiales</taxon>
        <taxon>Phyllobacteriaceae</taxon>
        <taxon>Mesorhizobium</taxon>
    </lineage>
</organism>
<protein>
    <submittedName>
        <fullName evidence="1">Uncharacterized protein</fullName>
    </submittedName>
</protein>
<accession>A0A1G5ZW90</accession>
<gene>
    <name evidence="1" type="ORF">SAMN02927914_06251</name>
</gene>
<proteinExistence type="predicted"/>